<proteinExistence type="inferred from homology"/>
<evidence type="ECO:0000313" key="4">
    <source>
        <dbReference type="EMBL" id="PHN04692.1"/>
    </source>
</evidence>
<evidence type="ECO:0000256" key="2">
    <source>
        <dbReference type="RuleBase" id="RU003616"/>
    </source>
</evidence>
<comment type="similarity">
    <text evidence="1 2">Belongs to the small heat shock protein (HSP20) family.</text>
</comment>
<comment type="caution">
    <text evidence="4">The sequence shown here is derived from an EMBL/GenBank/DDBJ whole genome shotgun (WGS) entry which is preliminary data.</text>
</comment>
<dbReference type="EMBL" id="PDUD01000024">
    <property type="protein sequence ID" value="PHN04692.1"/>
    <property type="molecule type" value="Genomic_DNA"/>
</dbReference>
<keyword evidence="5" id="KW-1185">Reference proteome</keyword>
<dbReference type="PROSITE" id="PS01031">
    <property type="entry name" value="SHSP"/>
    <property type="match status" value="1"/>
</dbReference>
<dbReference type="CDD" id="cd06464">
    <property type="entry name" value="ACD_sHsps-like"/>
    <property type="match status" value="1"/>
</dbReference>
<feature type="domain" description="SHSP" evidence="3">
    <location>
        <begin position="35"/>
        <end position="153"/>
    </location>
</feature>
<dbReference type="OrthoDB" id="9814487at2"/>
<gene>
    <name evidence="4" type="ORF">CRP01_19440</name>
</gene>
<reference evidence="4 5" key="1">
    <citation type="submission" date="2017-10" db="EMBL/GenBank/DDBJ databases">
        <title>The draft genome sequence of Lewinella nigricans NBRC 102662.</title>
        <authorList>
            <person name="Wang K."/>
        </authorList>
    </citation>
    <scope>NUCLEOTIDE SEQUENCE [LARGE SCALE GENOMIC DNA]</scope>
    <source>
        <strain evidence="4 5">NBRC 102662</strain>
    </source>
</reference>
<dbReference type="InterPro" id="IPR002068">
    <property type="entry name" value="A-crystallin/Hsp20_dom"/>
</dbReference>
<evidence type="ECO:0000259" key="3">
    <source>
        <dbReference type="PROSITE" id="PS01031"/>
    </source>
</evidence>
<dbReference type="SUPFAM" id="SSF49764">
    <property type="entry name" value="HSP20-like chaperones"/>
    <property type="match status" value="1"/>
</dbReference>
<evidence type="ECO:0000256" key="1">
    <source>
        <dbReference type="PROSITE-ProRule" id="PRU00285"/>
    </source>
</evidence>
<protein>
    <recommendedName>
        <fullName evidence="3">SHSP domain-containing protein</fullName>
    </recommendedName>
</protein>
<accession>A0A2D0N855</accession>
<evidence type="ECO:0000313" key="5">
    <source>
        <dbReference type="Proteomes" id="UP000223913"/>
    </source>
</evidence>
<dbReference type="Proteomes" id="UP000223913">
    <property type="component" value="Unassembled WGS sequence"/>
</dbReference>
<name>A0A2D0N855_FLAN2</name>
<dbReference type="Pfam" id="PF00011">
    <property type="entry name" value="HSP20"/>
    <property type="match status" value="1"/>
</dbReference>
<dbReference type="InterPro" id="IPR008978">
    <property type="entry name" value="HSP20-like_chaperone"/>
</dbReference>
<dbReference type="InterPro" id="IPR031107">
    <property type="entry name" value="Small_HSP"/>
</dbReference>
<dbReference type="PANTHER" id="PTHR11527">
    <property type="entry name" value="HEAT-SHOCK PROTEIN 20 FAMILY MEMBER"/>
    <property type="match status" value="1"/>
</dbReference>
<dbReference type="RefSeq" id="WP_099151751.1">
    <property type="nucleotide sequence ID" value="NZ_PDUD01000024.1"/>
</dbReference>
<sequence>MTLVTAKPVNRRKPVYYNGLDRLFDDFFRFDVPAAAKGKTHPAVNILEGEQDFQLEFLVPGWEKTDFNIQVEKNILTVAAELKQAEGDQETKEAKPTYRRREFGKNNFKRSFEIPETVNAEAIDAKYANGILTLTLPKREEAEAEVARTIEIG</sequence>
<organism evidence="4 5">
    <name type="scientific">Flavilitoribacter nigricans (strain ATCC 23147 / DSM 23189 / NBRC 102662 / NCIMB 1420 / SS-2)</name>
    <name type="common">Lewinella nigricans</name>
    <dbReference type="NCBI Taxonomy" id="1122177"/>
    <lineage>
        <taxon>Bacteria</taxon>
        <taxon>Pseudomonadati</taxon>
        <taxon>Bacteroidota</taxon>
        <taxon>Saprospiria</taxon>
        <taxon>Saprospirales</taxon>
        <taxon>Lewinellaceae</taxon>
        <taxon>Flavilitoribacter</taxon>
    </lineage>
</organism>
<dbReference type="Gene3D" id="2.60.40.790">
    <property type="match status" value="1"/>
</dbReference>
<dbReference type="AlphaFoldDB" id="A0A2D0N855"/>